<keyword evidence="2" id="KW-1185">Reference proteome</keyword>
<feature type="non-terminal residue" evidence="1">
    <location>
        <position position="90"/>
    </location>
</feature>
<protein>
    <submittedName>
        <fullName evidence="1">Uncharacterized protein</fullName>
    </submittedName>
</protein>
<sequence length="90" mass="10012">MSSTNDALSLMVGLAHARAAASSSSSQEHRVSFILPKVVDREVTHHDSSSANIVFFDEINDESVQMTPDEINRQRQMQRELGKLQFINPG</sequence>
<proteinExistence type="predicted"/>
<evidence type="ECO:0000313" key="2">
    <source>
        <dbReference type="Proteomes" id="UP000270094"/>
    </source>
</evidence>
<reference evidence="1 2" key="1">
    <citation type="submission" date="2018-11" db="EMBL/GenBank/DDBJ databases">
        <authorList>
            <consortium name="Pathogen Informatics"/>
        </authorList>
    </citation>
    <scope>NUCLEOTIDE SEQUENCE [LARGE SCALE GENOMIC DNA]</scope>
</reference>
<dbReference type="Proteomes" id="UP000270094">
    <property type="component" value="Unassembled WGS sequence"/>
</dbReference>
<gene>
    <name evidence="1" type="ORF">SVUK_LOCUS15009</name>
</gene>
<evidence type="ECO:0000313" key="1">
    <source>
        <dbReference type="EMBL" id="VDM80011.1"/>
    </source>
</evidence>
<dbReference type="OrthoDB" id="5984406at2759"/>
<dbReference type="EMBL" id="UYYB01107087">
    <property type="protein sequence ID" value="VDM80011.1"/>
    <property type="molecule type" value="Genomic_DNA"/>
</dbReference>
<dbReference type="AlphaFoldDB" id="A0A3P7J475"/>
<accession>A0A3P7J475</accession>
<name>A0A3P7J475_STRVU</name>
<organism evidence="1 2">
    <name type="scientific">Strongylus vulgaris</name>
    <name type="common">Blood worm</name>
    <dbReference type="NCBI Taxonomy" id="40348"/>
    <lineage>
        <taxon>Eukaryota</taxon>
        <taxon>Metazoa</taxon>
        <taxon>Ecdysozoa</taxon>
        <taxon>Nematoda</taxon>
        <taxon>Chromadorea</taxon>
        <taxon>Rhabditida</taxon>
        <taxon>Rhabditina</taxon>
        <taxon>Rhabditomorpha</taxon>
        <taxon>Strongyloidea</taxon>
        <taxon>Strongylidae</taxon>
        <taxon>Strongylus</taxon>
    </lineage>
</organism>